<dbReference type="WBParaSite" id="Minc3s00706g16358">
    <property type="protein sequence ID" value="Minc3s00706g16358"/>
    <property type="gene ID" value="Minc3s00706g16358"/>
</dbReference>
<accession>A0A914LP00</accession>
<dbReference type="SMART" id="SM00451">
    <property type="entry name" value="ZnF_U1"/>
    <property type="match status" value="1"/>
</dbReference>
<sequence length="135" mass="15428">MLIIHNFLVSRHWKNRTWLLHKLESEEKNKNQARTGGSNWKGGRGGQFGGKKRYGLGHQSRDIQHFFCEVCKISCAGQAAYKDHTDGKPHKKREQAVKEEAMHKRIGFRCEVCSTCSAVNSVELIIESETALRVF</sequence>
<dbReference type="Pfam" id="PF12874">
    <property type="entry name" value="zf-met"/>
    <property type="match status" value="1"/>
</dbReference>
<evidence type="ECO:0000259" key="2">
    <source>
        <dbReference type="SMART" id="SM00451"/>
    </source>
</evidence>
<dbReference type="Proteomes" id="UP000887563">
    <property type="component" value="Unplaced"/>
</dbReference>
<evidence type="ECO:0000313" key="3">
    <source>
        <dbReference type="Proteomes" id="UP000887563"/>
    </source>
</evidence>
<dbReference type="InterPro" id="IPR003604">
    <property type="entry name" value="Matrin/U1-like-C_Znf_C2H2"/>
</dbReference>
<evidence type="ECO:0000313" key="4">
    <source>
        <dbReference type="WBParaSite" id="Minc3s00706g16358"/>
    </source>
</evidence>
<dbReference type="GO" id="GO:0008270">
    <property type="term" value="F:zinc ion binding"/>
    <property type="evidence" value="ECO:0007669"/>
    <property type="project" value="InterPro"/>
</dbReference>
<dbReference type="Gene3D" id="3.30.160.60">
    <property type="entry name" value="Classic Zinc Finger"/>
    <property type="match status" value="1"/>
</dbReference>
<keyword evidence="3" id="KW-1185">Reference proteome</keyword>
<dbReference type="InterPro" id="IPR013087">
    <property type="entry name" value="Znf_C2H2_type"/>
</dbReference>
<dbReference type="GO" id="GO:0003676">
    <property type="term" value="F:nucleic acid binding"/>
    <property type="evidence" value="ECO:0007669"/>
    <property type="project" value="InterPro"/>
</dbReference>
<evidence type="ECO:0000256" key="1">
    <source>
        <dbReference type="SAM" id="MobiDB-lite"/>
    </source>
</evidence>
<reference evidence="4" key="1">
    <citation type="submission" date="2022-11" db="UniProtKB">
        <authorList>
            <consortium name="WormBaseParasite"/>
        </authorList>
    </citation>
    <scope>IDENTIFICATION</scope>
</reference>
<dbReference type="AlphaFoldDB" id="A0A914LP00"/>
<feature type="domain" description="U1-type" evidence="2">
    <location>
        <begin position="63"/>
        <end position="97"/>
    </location>
</feature>
<feature type="region of interest" description="Disordered" evidence="1">
    <location>
        <begin position="27"/>
        <end position="46"/>
    </location>
</feature>
<organism evidence="3 4">
    <name type="scientific">Meloidogyne incognita</name>
    <name type="common">Southern root-knot nematode worm</name>
    <name type="synonym">Oxyuris incognita</name>
    <dbReference type="NCBI Taxonomy" id="6306"/>
    <lineage>
        <taxon>Eukaryota</taxon>
        <taxon>Metazoa</taxon>
        <taxon>Ecdysozoa</taxon>
        <taxon>Nematoda</taxon>
        <taxon>Chromadorea</taxon>
        <taxon>Rhabditida</taxon>
        <taxon>Tylenchina</taxon>
        <taxon>Tylenchomorpha</taxon>
        <taxon>Tylenchoidea</taxon>
        <taxon>Meloidogynidae</taxon>
        <taxon>Meloidogyninae</taxon>
        <taxon>Meloidogyne</taxon>
        <taxon>Meloidogyne incognita group</taxon>
    </lineage>
</organism>
<protein>
    <submittedName>
        <fullName evidence="4">U1-type domain-containing protein</fullName>
    </submittedName>
</protein>
<proteinExistence type="predicted"/>
<dbReference type="SUPFAM" id="SSF57667">
    <property type="entry name" value="beta-beta-alpha zinc fingers"/>
    <property type="match status" value="1"/>
</dbReference>
<dbReference type="InterPro" id="IPR036236">
    <property type="entry name" value="Znf_C2H2_sf"/>
</dbReference>
<name>A0A914LP00_MELIC</name>